<organism evidence="1 2">
    <name type="scientific">Nephila pilipes</name>
    <name type="common">Giant wood spider</name>
    <name type="synonym">Nephila maculata</name>
    <dbReference type="NCBI Taxonomy" id="299642"/>
    <lineage>
        <taxon>Eukaryota</taxon>
        <taxon>Metazoa</taxon>
        <taxon>Ecdysozoa</taxon>
        <taxon>Arthropoda</taxon>
        <taxon>Chelicerata</taxon>
        <taxon>Arachnida</taxon>
        <taxon>Araneae</taxon>
        <taxon>Araneomorphae</taxon>
        <taxon>Entelegynae</taxon>
        <taxon>Araneoidea</taxon>
        <taxon>Nephilidae</taxon>
        <taxon>Nephila</taxon>
    </lineage>
</organism>
<gene>
    <name evidence="1" type="ORF">NPIL_526131</name>
</gene>
<evidence type="ECO:0000313" key="2">
    <source>
        <dbReference type="Proteomes" id="UP000887013"/>
    </source>
</evidence>
<dbReference type="EMBL" id="BMAW01121092">
    <property type="protein sequence ID" value="GFT92496.1"/>
    <property type="molecule type" value="Genomic_DNA"/>
</dbReference>
<keyword evidence="2" id="KW-1185">Reference proteome</keyword>
<protein>
    <submittedName>
        <fullName evidence="1">Uncharacterized protein</fullName>
    </submittedName>
</protein>
<reference evidence="1" key="1">
    <citation type="submission" date="2020-08" db="EMBL/GenBank/DDBJ databases">
        <title>Multicomponent nature underlies the extraordinary mechanical properties of spider dragline silk.</title>
        <authorList>
            <person name="Kono N."/>
            <person name="Nakamura H."/>
            <person name="Mori M."/>
            <person name="Yoshida Y."/>
            <person name="Ohtoshi R."/>
            <person name="Malay A.D."/>
            <person name="Moran D.A.P."/>
            <person name="Tomita M."/>
            <person name="Numata K."/>
            <person name="Arakawa K."/>
        </authorList>
    </citation>
    <scope>NUCLEOTIDE SEQUENCE</scope>
</reference>
<dbReference type="Proteomes" id="UP000887013">
    <property type="component" value="Unassembled WGS sequence"/>
</dbReference>
<accession>A0A8X6PWD5</accession>
<proteinExistence type="predicted"/>
<dbReference type="AlphaFoldDB" id="A0A8X6PWD5"/>
<sequence>MTTEDSQVHKRFTSPNRWIEKLNFKETIRYFATPPLFIQSNESISLRLRKRPLRALKGIGLARGRDASVTEEEESARTNLPNPVICISAASNFRRGAPQNLISLASFRA</sequence>
<comment type="caution">
    <text evidence="1">The sequence shown here is derived from an EMBL/GenBank/DDBJ whole genome shotgun (WGS) entry which is preliminary data.</text>
</comment>
<evidence type="ECO:0000313" key="1">
    <source>
        <dbReference type="EMBL" id="GFT92496.1"/>
    </source>
</evidence>
<name>A0A8X6PWD5_NEPPI</name>